<sequence length="32" mass="3497">MALKEYKQKKRLSGGGGGLKEEQGFQLLVSIC</sequence>
<evidence type="ECO:0000256" key="1">
    <source>
        <dbReference type="SAM" id="MobiDB-lite"/>
    </source>
</evidence>
<dbReference type="EMBL" id="AWUE01015983">
    <property type="protein sequence ID" value="OMO94695.1"/>
    <property type="molecule type" value="Genomic_DNA"/>
</dbReference>
<feature type="region of interest" description="Disordered" evidence="1">
    <location>
        <begin position="1"/>
        <end position="20"/>
    </location>
</feature>
<accession>A0A1R3JIV1</accession>
<keyword evidence="3" id="KW-1185">Reference proteome</keyword>
<name>A0A1R3JIV1_9ROSI</name>
<evidence type="ECO:0000313" key="3">
    <source>
        <dbReference type="Proteomes" id="UP000187203"/>
    </source>
</evidence>
<dbReference type="AlphaFoldDB" id="A0A1R3JIV1"/>
<evidence type="ECO:0000313" key="2">
    <source>
        <dbReference type="EMBL" id="OMO94695.1"/>
    </source>
</evidence>
<dbReference type="Proteomes" id="UP000187203">
    <property type="component" value="Unassembled WGS sequence"/>
</dbReference>
<reference evidence="3" key="1">
    <citation type="submission" date="2013-09" db="EMBL/GenBank/DDBJ databases">
        <title>Corchorus olitorius genome sequencing.</title>
        <authorList>
            <person name="Alam M."/>
            <person name="Haque M.S."/>
            <person name="Islam M.S."/>
            <person name="Emdad E.M."/>
            <person name="Islam M.M."/>
            <person name="Ahmed B."/>
            <person name="Halim A."/>
            <person name="Hossen Q.M.M."/>
            <person name="Hossain M.Z."/>
            <person name="Ahmed R."/>
            <person name="Khan M.M."/>
            <person name="Islam R."/>
            <person name="Rashid M.M."/>
            <person name="Khan S.A."/>
            <person name="Rahman M.S."/>
            <person name="Alam M."/>
            <person name="Yahiya A.S."/>
            <person name="Khan M.S."/>
            <person name="Azam M.S."/>
            <person name="Haque T."/>
            <person name="Lashkar M.Z.H."/>
            <person name="Akhand A.I."/>
            <person name="Morshed G."/>
            <person name="Roy S."/>
            <person name="Uddin K.S."/>
            <person name="Rabeya T."/>
            <person name="Hossain A.S."/>
            <person name="Chowdhury A."/>
            <person name="Snigdha A.R."/>
            <person name="Mortoza M.S."/>
            <person name="Matin S.A."/>
            <person name="Hoque S.M.E."/>
            <person name="Islam M.K."/>
            <person name="Roy D.K."/>
            <person name="Haider R."/>
            <person name="Moosa M.M."/>
            <person name="Elias S.M."/>
            <person name="Hasan A.M."/>
            <person name="Jahan S."/>
            <person name="Shafiuddin M."/>
            <person name="Mahmood N."/>
            <person name="Shommy N.S."/>
        </authorList>
    </citation>
    <scope>NUCLEOTIDE SEQUENCE [LARGE SCALE GENOMIC DNA]</scope>
    <source>
        <strain evidence="3">cv. O-4</strain>
    </source>
</reference>
<organism evidence="2 3">
    <name type="scientific">Corchorus olitorius</name>
    <dbReference type="NCBI Taxonomy" id="93759"/>
    <lineage>
        <taxon>Eukaryota</taxon>
        <taxon>Viridiplantae</taxon>
        <taxon>Streptophyta</taxon>
        <taxon>Embryophyta</taxon>
        <taxon>Tracheophyta</taxon>
        <taxon>Spermatophyta</taxon>
        <taxon>Magnoliopsida</taxon>
        <taxon>eudicotyledons</taxon>
        <taxon>Gunneridae</taxon>
        <taxon>Pentapetalae</taxon>
        <taxon>rosids</taxon>
        <taxon>malvids</taxon>
        <taxon>Malvales</taxon>
        <taxon>Malvaceae</taxon>
        <taxon>Grewioideae</taxon>
        <taxon>Apeibeae</taxon>
        <taxon>Corchorus</taxon>
    </lineage>
</organism>
<proteinExistence type="predicted"/>
<gene>
    <name evidence="2" type="ORF">COLO4_16204</name>
</gene>
<comment type="caution">
    <text evidence="2">The sequence shown here is derived from an EMBL/GenBank/DDBJ whole genome shotgun (WGS) entry which is preliminary data.</text>
</comment>
<protein>
    <submittedName>
        <fullName evidence="2">Uncharacterized protein</fullName>
    </submittedName>
</protein>